<dbReference type="Pfam" id="PF14082">
    <property type="entry name" value="SduA_C"/>
    <property type="match status" value="1"/>
</dbReference>
<feature type="domain" description="Shedu protein SduA C-terminal" evidence="1">
    <location>
        <begin position="201"/>
        <end position="376"/>
    </location>
</feature>
<sequence length="391" mass="44635">MSEFSDDEIYRNSLPIKTYVSKAISSLDGDGKKIRIANKVIDGKESLAFAKVEDEIILRETPKQRVQIKATFIQDDRSFQTVTIQKFSGKGEPKQHFTFLPAEVGKLLKFLTDVRRIHFPDDNRINIQDSDLEELLLKPDQLRRIAADNQELLAAVARSEITTEDVVALAYRKEQLKVFERLLSDDTFFEKCREQKGLGPEGVWQRFLEKNVWILGYSLSLINFGPLEDRKLEQTVRGSDVLGPGKRVDALLRSRAALSTSAFVELKHHQTELVEKQTYRSGIWSPSKELSGAVAQVQGTVAAALERWSRSENITRQDGEPTGETLYTTEPRSFVICGRLTEFEQDHGVNEQKFGCFERFRRNLQRPEILTYDELYERACLIVQATDQGAD</sequence>
<evidence type="ECO:0000313" key="2">
    <source>
        <dbReference type="EMBL" id="MEJ8474328.1"/>
    </source>
</evidence>
<evidence type="ECO:0000259" key="1">
    <source>
        <dbReference type="Pfam" id="PF14082"/>
    </source>
</evidence>
<proteinExistence type="predicted"/>
<gene>
    <name evidence="2" type="ORF">V6575_09515</name>
</gene>
<evidence type="ECO:0000313" key="3">
    <source>
        <dbReference type="Proteomes" id="UP001385499"/>
    </source>
</evidence>
<dbReference type="EMBL" id="JBAKIA010000005">
    <property type="protein sequence ID" value="MEJ8474328.1"/>
    <property type="molecule type" value="Genomic_DNA"/>
</dbReference>
<name>A0ABU8TKH7_9HYPH</name>
<dbReference type="Proteomes" id="UP001385499">
    <property type="component" value="Unassembled WGS sequence"/>
</dbReference>
<reference evidence="2 3" key="1">
    <citation type="submission" date="2024-02" db="EMBL/GenBank/DDBJ databases">
        <title>Roseibium algae sp. nov., isolated from marine alga (Grateloupia sp.), showing potential in myo-inositol conversion.</title>
        <authorList>
            <person name="Wang Y."/>
        </authorList>
    </citation>
    <scope>NUCLEOTIDE SEQUENCE [LARGE SCALE GENOMIC DNA]</scope>
    <source>
        <strain evidence="2 3">H3510</strain>
    </source>
</reference>
<dbReference type="RefSeq" id="WP_340274066.1">
    <property type="nucleotide sequence ID" value="NZ_JBAKIA010000005.1"/>
</dbReference>
<organism evidence="2 3">
    <name type="scientific">Roseibium algae</name>
    <dbReference type="NCBI Taxonomy" id="3123038"/>
    <lineage>
        <taxon>Bacteria</taxon>
        <taxon>Pseudomonadati</taxon>
        <taxon>Pseudomonadota</taxon>
        <taxon>Alphaproteobacteria</taxon>
        <taxon>Hyphomicrobiales</taxon>
        <taxon>Stappiaceae</taxon>
        <taxon>Roseibium</taxon>
    </lineage>
</organism>
<accession>A0ABU8TKH7</accession>
<dbReference type="InterPro" id="IPR025359">
    <property type="entry name" value="SduA_C"/>
</dbReference>
<protein>
    <submittedName>
        <fullName evidence="2">Shedu immune nuclease family protein</fullName>
    </submittedName>
</protein>
<comment type="caution">
    <text evidence="2">The sequence shown here is derived from an EMBL/GenBank/DDBJ whole genome shotgun (WGS) entry which is preliminary data.</text>
</comment>
<keyword evidence="3" id="KW-1185">Reference proteome</keyword>